<accession>A0A2K3L304</accession>
<dbReference type="STRING" id="57577.A0A2K3L304"/>
<dbReference type="SUPFAM" id="SSF52833">
    <property type="entry name" value="Thioredoxin-like"/>
    <property type="match status" value="1"/>
</dbReference>
<evidence type="ECO:0000256" key="1">
    <source>
        <dbReference type="SAM" id="Phobius"/>
    </source>
</evidence>
<organism evidence="4 5">
    <name type="scientific">Trifolium pratense</name>
    <name type="common">Red clover</name>
    <dbReference type="NCBI Taxonomy" id="57577"/>
    <lineage>
        <taxon>Eukaryota</taxon>
        <taxon>Viridiplantae</taxon>
        <taxon>Streptophyta</taxon>
        <taxon>Embryophyta</taxon>
        <taxon>Tracheophyta</taxon>
        <taxon>Spermatophyta</taxon>
        <taxon>Magnoliopsida</taxon>
        <taxon>eudicotyledons</taxon>
        <taxon>Gunneridae</taxon>
        <taxon>Pentapetalae</taxon>
        <taxon>rosids</taxon>
        <taxon>fabids</taxon>
        <taxon>Fabales</taxon>
        <taxon>Fabaceae</taxon>
        <taxon>Papilionoideae</taxon>
        <taxon>50 kb inversion clade</taxon>
        <taxon>NPAAA clade</taxon>
        <taxon>Hologalegina</taxon>
        <taxon>IRL clade</taxon>
        <taxon>Trifolieae</taxon>
        <taxon>Trifolium</taxon>
    </lineage>
</organism>
<name>A0A2K3L304_TRIPR</name>
<dbReference type="InterPro" id="IPR045888">
    <property type="entry name" value="Erv"/>
</dbReference>
<proteinExistence type="predicted"/>
<dbReference type="PANTHER" id="PTHR10984:SF37">
    <property type="entry name" value="PROTEIN DISULFIDE-ISOMERASE 5-3"/>
    <property type="match status" value="1"/>
</dbReference>
<dbReference type="InterPro" id="IPR013766">
    <property type="entry name" value="Thioredoxin_domain"/>
</dbReference>
<gene>
    <name evidence="4" type="ORF">L195_g028819</name>
</gene>
<dbReference type="EMBL" id="ASHM01025269">
    <property type="protein sequence ID" value="PNX72921.1"/>
    <property type="molecule type" value="Genomic_DNA"/>
</dbReference>
<dbReference type="PANTHER" id="PTHR10984">
    <property type="entry name" value="ENDOPLASMIC RETICULUM-GOLGI INTERMEDIATE COMPARTMENT PROTEIN"/>
    <property type="match status" value="1"/>
</dbReference>
<evidence type="ECO:0000313" key="4">
    <source>
        <dbReference type="EMBL" id="PNX72921.1"/>
    </source>
</evidence>
<reference evidence="4 5" key="1">
    <citation type="journal article" date="2014" name="Am. J. Bot.">
        <title>Genome assembly and annotation for red clover (Trifolium pratense; Fabaceae).</title>
        <authorList>
            <person name="Istvanek J."/>
            <person name="Jaros M."/>
            <person name="Krenek A."/>
            <person name="Repkova J."/>
        </authorList>
    </citation>
    <scope>NUCLEOTIDE SEQUENCE [LARGE SCALE GENOMIC DNA]</scope>
    <source>
        <strain evidence="5">cv. Tatra</strain>
        <tissue evidence="4">Young leaves</tissue>
    </source>
</reference>
<feature type="domain" description="Endoplasmic reticulum vesicle transporter N-terminal" evidence="3">
    <location>
        <begin position="7"/>
        <end position="97"/>
    </location>
</feature>
<dbReference type="Pfam" id="PF13850">
    <property type="entry name" value="ERGIC_N"/>
    <property type="match status" value="1"/>
</dbReference>
<comment type="caution">
    <text evidence="4">The sequence shown here is derived from an EMBL/GenBank/DDBJ whole genome shotgun (WGS) entry which is preliminary data.</text>
</comment>
<dbReference type="CDD" id="cd02961">
    <property type="entry name" value="PDI_a_family"/>
    <property type="match status" value="1"/>
</dbReference>
<dbReference type="GO" id="GO:0005783">
    <property type="term" value="C:endoplasmic reticulum"/>
    <property type="evidence" value="ECO:0007669"/>
    <property type="project" value="TreeGrafter"/>
</dbReference>
<feature type="non-terminal residue" evidence="4">
    <location>
        <position position="176"/>
    </location>
</feature>
<dbReference type="Pfam" id="PF00085">
    <property type="entry name" value="Thioredoxin"/>
    <property type="match status" value="1"/>
</dbReference>
<dbReference type="AlphaFoldDB" id="A0A2K3L304"/>
<evidence type="ECO:0000259" key="3">
    <source>
        <dbReference type="Pfam" id="PF13850"/>
    </source>
</evidence>
<dbReference type="Proteomes" id="UP000236291">
    <property type="component" value="Unassembled WGS sequence"/>
</dbReference>
<dbReference type="GO" id="GO:0016853">
    <property type="term" value="F:isomerase activity"/>
    <property type="evidence" value="ECO:0007669"/>
    <property type="project" value="UniProtKB-KW"/>
</dbReference>
<keyword evidence="1" id="KW-0472">Membrane</keyword>
<feature type="transmembrane region" description="Helical" evidence="1">
    <location>
        <begin position="20"/>
        <end position="42"/>
    </location>
</feature>
<reference evidence="4 5" key="2">
    <citation type="journal article" date="2017" name="Front. Plant Sci.">
        <title>Gene Classification and Mining of Molecular Markers Useful in Red Clover (Trifolium pratense) Breeding.</title>
        <authorList>
            <person name="Istvanek J."/>
            <person name="Dluhosova J."/>
            <person name="Dluhos P."/>
            <person name="Patkova L."/>
            <person name="Nedelnik J."/>
            <person name="Repkova J."/>
        </authorList>
    </citation>
    <scope>NUCLEOTIDE SEQUENCE [LARGE SCALE GENOMIC DNA]</scope>
    <source>
        <strain evidence="5">cv. Tatra</strain>
        <tissue evidence="4">Young leaves</tissue>
    </source>
</reference>
<feature type="domain" description="Thioredoxin" evidence="2">
    <location>
        <begin position="145"/>
        <end position="176"/>
    </location>
</feature>
<dbReference type="ExpressionAtlas" id="A0A2K3L304">
    <property type="expression patterns" value="baseline"/>
</dbReference>
<dbReference type="InterPro" id="IPR036249">
    <property type="entry name" value="Thioredoxin-like_sf"/>
</dbReference>
<keyword evidence="1" id="KW-1133">Transmembrane helix</keyword>
<evidence type="ECO:0000259" key="2">
    <source>
        <dbReference type="Pfam" id="PF00085"/>
    </source>
</evidence>
<evidence type="ECO:0000313" key="5">
    <source>
        <dbReference type="Proteomes" id="UP000236291"/>
    </source>
</evidence>
<protein>
    <submittedName>
        <fullName evidence="4">Protein disulfide-isomerase 5-4-like</fullName>
    </submittedName>
</protein>
<dbReference type="GO" id="GO:0030134">
    <property type="term" value="C:COPII-coated ER to Golgi transport vesicle"/>
    <property type="evidence" value="ECO:0007669"/>
    <property type="project" value="TreeGrafter"/>
</dbReference>
<dbReference type="InterPro" id="IPR039542">
    <property type="entry name" value="Erv_N"/>
</dbReference>
<keyword evidence="1" id="KW-0812">Transmembrane</keyword>
<sequence length="176" mass="19646">MLSASKLKSVDFYRKIPRDLTEASLSGAGLSIVAAFAMMFLFGMELNNYFSVTTSTSVIVDKSSDGDFLRIEFNISFPALSCEFASVDVNDVLGTNRLNITKTVRKFSIDSNLRPTGSEFHSGTNANAVKHDDQVDEEFVEGALPLTSQNFDKYIHQFPITVVNFYAPWCSWCQRL</sequence>
<keyword evidence="4" id="KW-0413">Isomerase</keyword>
<dbReference type="Gene3D" id="3.40.30.10">
    <property type="entry name" value="Glutaredoxin"/>
    <property type="match status" value="1"/>
</dbReference>